<protein>
    <recommendedName>
        <fullName evidence="10">Flagellar protein FliL</fullName>
    </recommendedName>
</protein>
<sequence>MSASIIDLSAKNQRRGGGRMLLFCLGALLLLGGAGTAAWTLVPGLPDSMRKILHFSMAADAGEEGALPPLARPVFVELPEMTLTLPNAGRPRQLRLKLAMEMVPDPDQPSERLSPRIYDSLVLYLRTLRDGELDGALAMDRLRGDLHRRLDLLLGEGRVRDVLITGLVLA</sequence>
<keyword evidence="9 10" id="KW-0472">Membrane</keyword>
<keyword evidence="11" id="KW-0282">Flagellum</keyword>
<reference evidence="11 12" key="1">
    <citation type="submission" date="2020-09" db="EMBL/GenBank/DDBJ databases">
        <title>Roseomonas.</title>
        <authorList>
            <person name="Zhu W."/>
        </authorList>
    </citation>
    <scope>NUCLEOTIDE SEQUENCE [LARGE SCALE GENOMIC DNA]</scope>
    <source>
        <strain evidence="11 12">1311</strain>
    </source>
</reference>
<evidence type="ECO:0000256" key="10">
    <source>
        <dbReference type="RuleBase" id="RU364125"/>
    </source>
</evidence>
<keyword evidence="5 10" id="KW-0145">Chemotaxis</keyword>
<evidence type="ECO:0000256" key="4">
    <source>
        <dbReference type="ARBA" id="ARBA00022475"/>
    </source>
</evidence>
<comment type="function">
    <text evidence="1 10">Controls the rotational direction of flagella during chemotaxis.</text>
</comment>
<keyword evidence="11" id="KW-0966">Cell projection</keyword>
<keyword evidence="8" id="KW-1133">Transmembrane helix</keyword>
<evidence type="ECO:0000256" key="2">
    <source>
        <dbReference type="ARBA" id="ARBA00004162"/>
    </source>
</evidence>
<dbReference type="InterPro" id="IPR005503">
    <property type="entry name" value="FliL"/>
</dbReference>
<organism evidence="11 12">
    <name type="scientific">Roseomonas marmotae</name>
    <dbReference type="NCBI Taxonomy" id="2768161"/>
    <lineage>
        <taxon>Bacteria</taxon>
        <taxon>Pseudomonadati</taxon>
        <taxon>Pseudomonadota</taxon>
        <taxon>Alphaproteobacteria</taxon>
        <taxon>Acetobacterales</taxon>
        <taxon>Roseomonadaceae</taxon>
        <taxon>Roseomonas</taxon>
    </lineage>
</organism>
<comment type="similarity">
    <text evidence="3 10">Belongs to the FliL family.</text>
</comment>
<dbReference type="Proteomes" id="UP001518990">
    <property type="component" value="Unassembled WGS sequence"/>
</dbReference>
<gene>
    <name evidence="11" type="ORF">IAI60_15685</name>
</gene>
<evidence type="ECO:0000256" key="3">
    <source>
        <dbReference type="ARBA" id="ARBA00008281"/>
    </source>
</evidence>
<evidence type="ECO:0000256" key="7">
    <source>
        <dbReference type="ARBA" id="ARBA00022779"/>
    </source>
</evidence>
<keyword evidence="4" id="KW-1003">Cell membrane</keyword>
<evidence type="ECO:0000313" key="12">
    <source>
        <dbReference type="Proteomes" id="UP001518990"/>
    </source>
</evidence>
<comment type="subcellular location">
    <subcellularLocation>
        <location evidence="10">Cell inner membrane</location>
    </subcellularLocation>
    <subcellularLocation>
        <location evidence="2">Cell membrane</location>
        <topology evidence="2">Single-pass membrane protein</topology>
    </subcellularLocation>
</comment>
<keyword evidence="12" id="KW-1185">Reference proteome</keyword>
<comment type="caution">
    <text evidence="11">The sequence shown here is derived from an EMBL/GenBank/DDBJ whole genome shotgun (WGS) entry which is preliminary data.</text>
</comment>
<evidence type="ECO:0000256" key="6">
    <source>
        <dbReference type="ARBA" id="ARBA00022692"/>
    </source>
</evidence>
<name>A0ABS3KF32_9PROT</name>
<keyword evidence="10" id="KW-0997">Cell inner membrane</keyword>
<evidence type="ECO:0000256" key="8">
    <source>
        <dbReference type="ARBA" id="ARBA00022989"/>
    </source>
</evidence>
<dbReference type="Pfam" id="PF03748">
    <property type="entry name" value="FliL"/>
    <property type="match status" value="1"/>
</dbReference>
<accession>A0ABS3KF32</accession>
<evidence type="ECO:0000256" key="1">
    <source>
        <dbReference type="ARBA" id="ARBA00002254"/>
    </source>
</evidence>
<evidence type="ECO:0000256" key="9">
    <source>
        <dbReference type="ARBA" id="ARBA00023136"/>
    </source>
</evidence>
<keyword evidence="7 10" id="KW-0283">Flagellar rotation</keyword>
<keyword evidence="11" id="KW-0969">Cilium</keyword>
<proteinExistence type="inferred from homology"/>
<evidence type="ECO:0000256" key="5">
    <source>
        <dbReference type="ARBA" id="ARBA00022500"/>
    </source>
</evidence>
<keyword evidence="6" id="KW-0812">Transmembrane</keyword>
<evidence type="ECO:0000313" key="11">
    <source>
        <dbReference type="EMBL" id="MBO1076058.1"/>
    </source>
</evidence>
<dbReference type="EMBL" id="JACTNF010000017">
    <property type="protein sequence ID" value="MBO1076058.1"/>
    <property type="molecule type" value="Genomic_DNA"/>
</dbReference>